<name>A0A336M102_CULSO</name>
<sequence length="290" mass="32172">MSSNKFTFRGLMAPVFTVFNEDYTVNVDCIPKYAEYLKKSNITGVLVNGTTGEGMSLSVAERKLVTEKWNEVCTDLNIALMVQIGGAPYPDVIELAKHAYETKVPSMLCLPELYFKPKTEEDLVEYLDGISKVAPGVPILYYHIPMFTGVNLNMPRFISLAKKKIPEFAGIKYSNGDLEQISPAVNSGVTIFIGSDMILCSALALGFDSSIMTTLNICPEISVNILNAVKSGKMEDAKKLQWNLNERVSEITGNGKYGWIPSMKREFNKVMKQKGEICAGKVRKPLKDLE</sequence>
<dbReference type="OMA" id="LYEYNQC"/>
<evidence type="ECO:0000256" key="9">
    <source>
        <dbReference type="ARBA" id="ARBA00023277"/>
    </source>
</evidence>
<dbReference type="PANTHER" id="PTHR12128:SF21">
    <property type="entry name" value="N-ACETYLNEURAMINATE LYASE"/>
    <property type="match status" value="1"/>
</dbReference>
<comment type="similarity">
    <text evidence="3">Belongs to the DapA family. NanA subfamily.</text>
</comment>
<proteinExistence type="inferred from homology"/>
<evidence type="ECO:0000256" key="2">
    <source>
        <dbReference type="ARBA" id="ARBA00004878"/>
    </source>
</evidence>
<feature type="binding site" evidence="13">
    <location>
        <position position="51"/>
    </location>
    <ligand>
        <name>pyruvate</name>
        <dbReference type="ChEBI" id="CHEBI:15361"/>
    </ligand>
</feature>
<comment type="subunit">
    <text evidence="4">Homotetramer.</text>
</comment>
<evidence type="ECO:0000256" key="12">
    <source>
        <dbReference type="PIRSR" id="PIRSR001365-1"/>
    </source>
</evidence>
<dbReference type="Gene3D" id="3.20.20.70">
    <property type="entry name" value="Aldolase class I"/>
    <property type="match status" value="1"/>
</dbReference>
<evidence type="ECO:0000256" key="7">
    <source>
        <dbReference type="ARBA" id="ARBA00023239"/>
    </source>
</evidence>
<dbReference type="PRINTS" id="PR00146">
    <property type="entry name" value="DHPICSNTHASE"/>
</dbReference>
<gene>
    <name evidence="14" type="primary">CSON009837</name>
</gene>
<dbReference type="PIRSF" id="PIRSF001365">
    <property type="entry name" value="DHDPS"/>
    <property type="match status" value="1"/>
</dbReference>
<dbReference type="GO" id="GO:0008747">
    <property type="term" value="F:N-acetylneuraminate lyase activity"/>
    <property type="evidence" value="ECO:0007669"/>
    <property type="project" value="UniProtKB-EC"/>
</dbReference>
<evidence type="ECO:0000256" key="5">
    <source>
        <dbReference type="ARBA" id="ARBA00012911"/>
    </source>
</evidence>
<feature type="active site" description="Proton donor/acceptor" evidence="12">
    <location>
        <position position="142"/>
    </location>
</feature>
<dbReference type="PANTHER" id="PTHR12128">
    <property type="entry name" value="DIHYDRODIPICOLINATE SYNTHASE"/>
    <property type="match status" value="1"/>
</dbReference>
<evidence type="ECO:0000256" key="3">
    <source>
        <dbReference type="ARBA" id="ARBA00006324"/>
    </source>
</evidence>
<dbReference type="Pfam" id="PF00701">
    <property type="entry name" value="DHDPS"/>
    <property type="match status" value="1"/>
</dbReference>
<keyword evidence="7 11" id="KW-0456">Lyase</keyword>
<evidence type="ECO:0000256" key="4">
    <source>
        <dbReference type="ARBA" id="ARBA00011881"/>
    </source>
</evidence>
<evidence type="ECO:0000256" key="11">
    <source>
        <dbReference type="PIRNR" id="PIRNR001365"/>
    </source>
</evidence>
<dbReference type="EC" id="4.1.3.3" evidence="5"/>
<dbReference type="PROSITE" id="PS00665">
    <property type="entry name" value="DHDPS_1"/>
    <property type="match status" value="1"/>
</dbReference>
<dbReference type="AlphaFoldDB" id="A0A336M102"/>
<dbReference type="EMBL" id="UFQT01000393">
    <property type="protein sequence ID" value="SSX23925.1"/>
    <property type="molecule type" value="Genomic_DNA"/>
</dbReference>
<evidence type="ECO:0000256" key="6">
    <source>
        <dbReference type="ARBA" id="ARBA00022490"/>
    </source>
</evidence>
<dbReference type="SUPFAM" id="SSF51569">
    <property type="entry name" value="Aldolase"/>
    <property type="match status" value="1"/>
</dbReference>
<evidence type="ECO:0000313" key="14">
    <source>
        <dbReference type="EMBL" id="SSX23925.1"/>
    </source>
</evidence>
<evidence type="ECO:0000256" key="8">
    <source>
        <dbReference type="ARBA" id="ARBA00023270"/>
    </source>
</evidence>
<feature type="binding site" evidence="13">
    <location>
        <position position="211"/>
    </location>
    <ligand>
        <name>pyruvate</name>
        <dbReference type="ChEBI" id="CHEBI:15361"/>
    </ligand>
</feature>
<keyword evidence="8" id="KW-0704">Schiff base</keyword>
<comment type="pathway">
    <text evidence="2">Amino-sugar metabolism; N-acetylneuraminate degradation.</text>
</comment>
<comment type="subcellular location">
    <subcellularLocation>
        <location evidence="1">Cytoplasm</location>
    </subcellularLocation>
</comment>
<dbReference type="VEuPathDB" id="VectorBase:CSON009837"/>
<keyword evidence="6" id="KW-0963">Cytoplasm</keyword>
<protein>
    <recommendedName>
        <fullName evidence="5">N-acetylneuraminate lyase</fullName>
        <ecNumber evidence="5">4.1.3.3</ecNumber>
    </recommendedName>
</protein>
<reference evidence="14" key="1">
    <citation type="submission" date="2018-07" db="EMBL/GenBank/DDBJ databases">
        <authorList>
            <person name="Quirk P.G."/>
            <person name="Krulwich T.A."/>
        </authorList>
    </citation>
    <scope>NUCLEOTIDE SEQUENCE</scope>
</reference>
<dbReference type="InterPro" id="IPR013785">
    <property type="entry name" value="Aldolase_TIM"/>
</dbReference>
<dbReference type="InterPro" id="IPR020624">
    <property type="entry name" value="Schiff_base-form_aldolases_CS"/>
</dbReference>
<accession>A0A336M102</accession>
<dbReference type="InterPro" id="IPR002220">
    <property type="entry name" value="DapA-like"/>
</dbReference>
<organism evidence="14">
    <name type="scientific">Culicoides sonorensis</name>
    <name type="common">Biting midge</name>
    <dbReference type="NCBI Taxonomy" id="179676"/>
    <lineage>
        <taxon>Eukaryota</taxon>
        <taxon>Metazoa</taxon>
        <taxon>Ecdysozoa</taxon>
        <taxon>Arthropoda</taxon>
        <taxon>Hexapoda</taxon>
        <taxon>Insecta</taxon>
        <taxon>Pterygota</taxon>
        <taxon>Neoptera</taxon>
        <taxon>Endopterygota</taxon>
        <taxon>Diptera</taxon>
        <taxon>Nematocera</taxon>
        <taxon>Chironomoidea</taxon>
        <taxon>Ceratopogonidae</taxon>
        <taxon>Ceratopogoninae</taxon>
        <taxon>Culicoides</taxon>
        <taxon>Monoculicoides</taxon>
    </lineage>
</organism>
<dbReference type="GO" id="GO:0005737">
    <property type="term" value="C:cytoplasm"/>
    <property type="evidence" value="ECO:0007669"/>
    <property type="project" value="UniProtKB-SubCell"/>
</dbReference>
<comment type="catalytic activity">
    <reaction evidence="10">
        <text>aceneuramate = aldehydo-N-acetyl-D-mannosamine + pyruvate</text>
        <dbReference type="Rhea" id="RHEA:23296"/>
        <dbReference type="ChEBI" id="CHEBI:15361"/>
        <dbReference type="ChEBI" id="CHEBI:17122"/>
        <dbReference type="ChEBI" id="CHEBI:173083"/>
        <dbReference type="EC" id="4.1.3.3"/>
    </reaction>
</comment>
<evidence type="ECO:0000256" key="1">
    <source>
        <dbReference type="ARBA" id="ARBA00004496"/>
    </source>
</evidence>
<evidence type="ECO:0000256" key="10">
    <source>
        <dbReference type="ARBA" id="ARBA00044906"/>
    </source>
</evidence>
<evidence type="ECO:0000256" key="13">
    <source>
        <dbReference type="PIRSR" id="PIRSR001365-2"/>
    </source>
</evidence>
<feature type="active site" description="Schiff-base intermediate with substrate" evidence="12">
    <location>
        <position position="172"/>
    </location>
</feature>
<dbReference type="SMART" id="SM01130">
    <property type="entry name" value="DHDPS"/>
    <property type="match status" value="1"/>
</dbReference>
<keyword evidence="9" id="KW-0119">Carbohydrate metabolism</keyword>